<reference evidence="2" key="1">
    <citation type="submission" date="2018-02" db="EMBL/GenBank/DDBJ databases">
        <authorList>
            <person name="Cohen D.B."/>
            <person name="Kent A.D."/>
        </authorList>
    </citation>
    <scope>NUCLEOTIDE SEQUENCE</scope>
</reference>
<proteinExistence type="predicted"/>
<gene>
    <name evidence="2" type="ORF">FSB_LOCUS37188</name>
</gene>
<protein>
    <submittedName>
        <fullName evidence="2">Uncharacterized protein</fullName>
    </submittedName>
</protein>
<feature type="compositionally biased region" description="Pro residues" evidence="1">
    <location>
        <begin position="18"/>
        <end position="34"/>
    </location>
</feature>
<evidence type="ECO:0000313" key="2">
    <source>
        <dbReference type="EMBL" id="SPD09306.1"/>
    </source>
</evidence>
<feature type="region of interest" description="Disordered" evidence="1">
    <location>
        <begin position="72"/>
        <end position="95"/>
    </location>
</feature>
<dbReference type="EMBL" id="OIVN01003178">
    <property type="protein sequence ID" value="SPD09306.1"/>
    <property type="molecule type" value="Genomic_DNA"/>
</dbReference>
<name>A0A2N9H489_FAGSY</name>
<organism evidence="2">
    <name type="scientific">Fagus sylvatica</name>
    <name type="common">Beechnut</name>
    <dbReference type="NCBI Taxonomy" id="28930"/>
    <lineage>
        <taxon>Eukaryota</taxon>
        <taxon>Viridiplantae</taxon>
        <taxon>Streptophyta</taxon>
        <taxon>Embryophyta</taxon>
        <taxon>Tracheophyta</taxon>
        <taxon>Spermatophyta</taxon>
        <taxon>Magnoliopsida</taxon>
        <taxon>eudicotyledons</taxon>
        <taxon>Gunneridae</taxon>
        <taxon>Pentapetalae</taxon>
        <taxon>rosids</taxon>
        <taxon>fabids</taxon>
        <taxon>Fagales</taxon>
        <taxon>Fagaceae</taxon>
        <taxon>Fagus</taxon>
    </lineage>
</organism>
<evidence type="ECO:0000256" key="1">
    <source>
        <dbReference type="SAM" id="MobiDB-lite"/>
    </source>
</evidence>
<accession>A0A2N9H489</accession>
<dbReference type="AlphaFoldDB" id="A0A2N9H489"/>
<feature type="region of interest" description="Disordered" evidence="1">
    <location>
        <begin position="16"/>
        <end position="49"/>
    </location>
</feature>
<sequence>MLIQKRIVNLGSMLETFNPPPTTDALPSPPPPPGFTKREKKVAKRKRGEEDVTQEQLLVTLAEPLKSLILASKEKSNNDRATRKGRTVDRDDSVMKNKDGHRGFVADAVGKSLLLPKDIACSIQGIFEVSSRLLETERLMREALGENALLKELERTASTRIQAAERNKNILVELEPSRAAVKKAEYEGQAYYDQGFNEATESLKSQLGRECNHCFLQGWDLTQLL</sequence>